<organism evidence="2 3">
    <name type="scientific">Fervidobacterium pennivorans</name>
    <dbReference type="NCBI Taxonomy" id="93466"/>
    <lineage>
        <taxon>Bacteria</taxon>
        <taxon>Thermotogati</taxon>
        <taxon>Thermotogota</taxon>
        <taxon>Thermotogae</taxon>
        <taxon>Thermotogales</taxon>
        <taxon>Fervidobacteriaceae</taxon>
        <taxon>Fervidobacterium</taxon>
    </lineage>
</organism>
<dbReference type="PATRIC" id="fig|93466.3.peg.1000"/>
<dbReference type="AlphaFoldDB" id="A0A172T314"/>
<evidence type="ECO:0000313" key="2">
    <source>
        <dbReference type="EMBL" id="ANE41354.1"/>
    </source>
</evidence>
<keyword evidence="1" id="KW-0472">Membrane</keyword>
<protein>
    <submittedName>
        <fullName evidence="2">Uncharacterized protein</fullName>
    </submittedName>
</protein>
<accession>A0A172T314</accession>
<dbReference type="OrthoDB" id="40456at2"/>
<reference evidence="2 3" key="1">
    <citation type="submission" date="2014-08" db="EMBL/GenBank/DDBJ databases">
        <title>Fervidobacterium pennivorans DYC genome.</title>
        <authorList>
            <person name="Wushke S."/>
        </authorList>
    </citation>
    <scope>NUCLEOTIDE SEQUENCE [LARGE SCALE GENOMIC DNA]</scope>
    <source>
        <strain evidence="2 3">DYC</strain>
    </source>
</reference>
<feature type="transmembrane region" description="Helical" evidence="1">
    <location>
        <begin position="30"/>
        <end position="48"/>
    </location>
</feature>
<proteinExistence type="predicted"/>
<sequence>MGFDPEKFRKEKEREISATYSAMRKRSFKFLFLNVLIVLAVFSFLFFVRNVSPQTYSNIVDTFQLTIEIPKPEYTAPEKIGARVYIVNTKRAERNFVISDFYFKIYNNSKTIYEFSYSNPVQGSVQAQGRRLVFNLEENVFLANLPGGTYTIYARCKINGKVAEISRSLIYKEEILYGILSEPYYLVGEEFQPSVYIINRTIHPVDIALAKIIWSYKGNEFQQYVNENVKLYPGESHAFKASTKFKAETEGIEEINAKLYFQDGTIKEFKSAIPIAKNPEFSPKDIDFNIESEEPVVVGKIPVIKVYLVNKMSKERFLKIDKIQFSIAKIGYNFEINNRRVYCIPFGRSFITKLEKLSFTEPGVYDLIITFVSGSSKIEKKVPLAVAK</sequence>
<keyword evidence="1" id="KW-0812">Transmembrane</keyword>
<name>A0A172T314_FERPE</name>
<dbReference type="EMBL" id="CP011393">
    <property type="protein sequence ID" value="ANE41354.1"/>
    <property type="molecule type" value="Genomic_DNA"/>
</dbReference>
<keyword evidence="1" id="KW-1133">Transmembrane helix</keyword>
<evidence type="ECO:0000313" key="3">
    <source>
        <dbReference type="Proteomes" id="UP000077096"/>
    </source>
</evidence>
<evidence type="ECO:0000256" key="1">
    <source>
        <dbReference type="SAM" id="Phobius"/>
    </source>
</evidence>
<gene>
    <name evidence="2" type="ORF">JM64_04695</name>
</gene>
<dbReference type="KEGG" id="fng:JM64_04695"/>
<dbReference type="Proteomes" id="UP000077096">
    <property type="component" value="Chromosome"/>
</dbReference>